<dbReference type="AlphaFoldDB" id="A0A1H4BZR7"/>
<dbReference type="EMBL" id="FNQP01000009">
    <property type="protein sequence ID" value="SEA53616.1"/>
    <property type="molecule type" value="Genomic_DNA"/>
</dbReference>
<organism evidence="2 3">
    <name type="scientific">Thiothrix caldifontis</name>
    <dbReference type="NCBI Taxonomy" id="525918"/>
    <lineage>
        <taxon>Bacteria</taxon>
        <taxon>Pseudomonadati</taxon>
        <taxon>Pseudomonadota</taxon>
        <taxon>Gammaproteobacteria</taxon>
        <taxon>Thiotrichales</taxon>
        <taxon>Thiotrichaceae</taxon>
        <taxon>Thiothrix</taxon>
    </lineage>
</organism>
<evidence type="ECO:0000313" key="2">
    <source>
        <dbReference type="EMBL" id="SEA53616.1"/>
    </source>
</evidence>
<dbReference type="STRING" id="525918.SAMN05660964_01808"/>
<feature type="region of interest" description="Disordered" evidence="1">
    <location>
        <begin position="1"/>
        <end position="22"/>
    </location>
</feature>
<reference evidence="2 3" key="1">
    <citation type="submission" date="2016-10" db="EMBL/GenBank/DDBJ databases">
        <authorList>
            <person name="de Groot N.N."/>
        </authorList>
    </citation>
    <scope>NUCLEOTIDE SEQUENCE [LARGE SCALE GENOMIC DNA]</scope>
    <source>
        <strain evidence="2 3">DSM 21228</strain>
    </source>
</reference>
<evidence type="ECO:0000313" key="3">
    <source>
        <dbReference type="Proteomes" id="UP000199397"/>
    </source>
</evidence>
<sequence>MDIQSRNKANTSPVLPRSGGNQNQQVRNAAEHLNNFSNGTKNPPHVQQGDNGRKDLLQSIMNLIQRLLAQFNKEPTPPNVQPVYGAIIPDKPPVQPVYGAIIPDEPSVQPVYGVILPGDPIGVQPVYGAIRTPAEQSGNKTI</sequence>
<dbReference type="RefSeq" id="WP_093067673.1">
    <property type="nucleotide sequence ID" value="NZ_FNQP01000009.1"/>
</dbReference>
<accession>A0A1H4BZR7</accession>
<dbReference type="Proteomes" id="UP000199397">
    <property type="component" value="Unassembled WGS sequence"/>
</dbReference>
<keyword evidence="3" id="KW-1185">Reference proteome</keyword>
<gene>
    <name evidence="2" type="ORF">SAMN05660964_01808</name>
</gene>
<name>A0A1H4BZR7_9GAMM</name>
<proteinExistence type="predicted"/>
<evidence type="ECO:0000256" key="1">
    <source>
        <dbReference type="SAM" id="MobiDB-lite"/>
    </source>
</evidence>
<protein>
    <submittedName>
        <fullName evidence="2">Uncharacterized protein</fullName>
    </submittedName>
</protein>